<reference evidence="3" key="1">
    <citation type="submission" date="2022-02" db="EMBL/GenBank/DDBJ databases">
        <authorList>
            <person name="King R."/>
        </authorList>
    </citation>
    <scope>NUCLEOTIDE SEQUENCE</scope>
</reference>
<sequence length="373" mass="43051">MSFFENITLRRRRTNSDSNLINSSQFSTSTHNDDNSMGSMPDLSVDADNEQITQLKQRIQNLEQELKSAHLEIESLSLENSSLKQTNDELLRKNKFYNTISCSPRKKNTPNKPVQTKTKKGKMKSANTQTTMYPMSPVLTESCDDANSKHTATDHLRKTYPVTQTQNKLTKKLNTIHIVSSNKKNKILTIAENTFPDKYKLCHYLLPNSNTEQLIKNIEIKLHGMTMNDFCVLMIGEEDFNTTKDYIYIISKLKQTLQRQKFTNIIICAPTYKCGSHIGSMYNWRVQNFNNKLYLDVLQYEYAYFLDTNKNLRWGEMFHKTNGTVNNYGMSIIFKDVIDFITGISEELTASSNDQCSNNQESQGVIDCTFFRE</sequence>
<feature type="region of interest" description="Disordered" evidence="2">
    <location>
        <begin position="16"/>
        <end position="44"/>
    </location>
</feature>
<dbReference type="CDD" id="cd14686">
    <property type="entry name" value="bZIP"/>
    <property type="match status" value="1"/>
</dbReference>
<evidence type="ECO:0000256" key="1">
    <source>
        <dbReference type="SAM" id="Coils"/>
    </source>
</evidence>
<feature type="region of interest" description="Disordered" evidence="2">
    <location>
        <begin position="101"/>
        <end position="126"/>
    </location>
</feature>
<feature type="compositionally biased region" description="Polar residues" evidence="2">
    <location>
        <begin position="16"/>
        <end position="38"/>
    </location>
</feature>
<feature type="coiled-coil region" evidence="1">
    <location>
        <begin position="45"/>
        <end position="93"/>
    </location>
</feature>
<gene>
    <name evidence="3" type="ORF">SPLIT_LOCUS8473</name>
</gene>
<keyword evidence="4" id="KW-1185">Reference proteome</keyword>
<evidence type="ECO:0000313" key="3">
    <source>
        <dbReference type="EMBL" id="CAH1643118.1"/>
    </source>
</evidence>
<organism evidence="3 4">
    <name type="scientific">Spodoptera littoralis</name>
    <name type="common">Egyptian cotton leafworm</name>
    <dbReference type="NCBI Taxonomy" id="7109"/>
    <lineage>
        <taxon>Eukaryota</taxon>
        <taxon>Metazoa</taxon>
        <taxon>Ecdysozoa</taxon>
        <taxon>Arthropoda</taxon>
        <taxon>Hexapoda</taxon>
        <taxon>Insecta</taxon>
        <taxon>Pterygota</taxon>
        <taxon>Neoptera</taxon>
        <taxon>Endopterygota</taxon>
        <taxon>Lepidoptera</taxon>
        <taxon>Glossata</taxon>
        <taxon>Ditrysia</taxon>
        <taxon>Noctuoidea</taxon>
        <taxon>Noctuidae</taxon>
        <taxon>Amphipyrinae</taxon>
        <taxon>Spodoptera</taxon>
    </lineage>
</organism>
<name>A0A9P0IA84_SPOLI</name>
<dbReference type="Proteomes" id="UP001153321">
    <property type="component" value="Chromosome 3"/>
</dbReference>
<accession>A0A9P0IA84</accession>
<keyword evidence="1" id="KW-0175">Coiled coil</keyword>
<dbReference type="AlphaFoldDB" id="A0A9P0IA84"/>
<evidence type="ECO:0000313" key="4">
    <source>
        <dbReference type="Proteomes" id="UP001153321"/>
    </source>
</evidence>
<dbReference type="EMBL" id="LR824534">
    <property type="protein sequence ID" value="CAH1643118.1"/>
    <property type="molecule type" value="Genomic_DNA"/>
</dbReference>
<evidence type="ECO:0000256" key="2">
    <source>
        <dbReference type="SAM" id="MobiDB-lite"/>
    </source>
</evidence>
<protein>
    <submittedName>
        <fullName evidence="3">Uncharacterized protein</fullName>
    </submittedName>
</protein>
<proteinExistence type="predicted"/>